<dbReference type="InterPro" id="IPR027417">
    <property type="entry name" value="P-loop_NTPase"/>
</dbReference>
<keyword evidence="7 13" id="KW-0227">DNA damage</keyword>
<keyword evidence="10 13" id="KW-0234">DNA repair</keyword>
<name>A0ABN3B843_9MICO</name>
<dbReference type="InterPro" id="IPR018078">
    <property type="entry name" value="DNA-binding_RecF_CS"/>
</dbReference>
<dbReference type="InterPro" id="IPR042174">
    <property type="entry name" value="RecF_2"/>
</dbReference>
<evidence type="ECO:0000256" key="9">
    <source>
        <dbReference type="ARBA" id="ARBA00023125"/>
    </source>
</evidence>
<sequence>MRVTHLSLGDFRNYASAELPLAAGPNLLVGQNGQGKTNLVEAIAYFATLRSHRVTGDQALIRAGSDSAVARMGVRSGEREVRLELQLNQGRANRAQVNGNSVRPREITRWFSAIAFAPEDLIIVRGEPSGRRRFLDDALLARHPVASAALADYEKVVRQRTSLLKSTRNRGTTVPSTLSIWNDQLVEYGVQIMIARRELLRDLAGPLRDHYHALVGSDHVPRLGMAESVAASLSERGVSRETPNASELPDVSRETLAQEFHEALRMVQAREIDRGVTLVGPHRDDLVLSLNGLPVKGYASHGESWSFALSLKLGLAELLRAESSAGDPVIILDDVFAELDAGRRARLMSAVGDYEQVIVTAAVESDVPDDVSWQRMRISAGTVAPMERSDDSAVDAAGAEGAAPPVVLTTPDPETSVSRAEARDDGSTEGDSGG</sequence>
<evidence type="ECO:0000256" key="6">
    <source>
        <dbReference type="ARBA" id="ARBA00022741"/>
    </source>
</evidence>
<accession>A0ABN3B843</accession>
<evidence type="ECO:0000256" key="10">
    <source>
        <dbReference type="ARBA" id="ARBA00023204"/>
    </source>
</evidence>
<dbReference type="SUPFAM" id="SSF52540">
    <property type="entry name" value="P-loop containing nucleoside triphosphate hydrolases"/>
    <property type="match status" value="1"/>
</dbReference>
<dbReference type="EMBL" id="BAAAOP010000010">
    <property type="protein sequence ID" value="GAA2189317.1"/>
    <property type="molecule type" value="Genomic_DNA"/>
</dbReference>
<reference evidence="17 18" key="1">
    <citation type="journal article" date="2019" name="Int. J. Syst. Evol. Microbiol.">
        <title>The Global Catalogue of Microorganisms (GCM) 10K type strain sequencing project: providing services to taxonomists for standard genome sequencing and annotation.</title>
        <authorList>
            <consortium name="The Broad Institute Genomics Platform"/>
            <consortium name="The Broad Institute Genome Sequencing Center for Infectious Disease"/>
            <person name="Wu L."/>
            <person name="Ma J."/>
        </authorList>
    </citation>
    <scope>NUCLEOTIDE SEQUENCE [LARGE SCALE GENOMIC DNA]</scope>
    <source>
        <strain evidence="17 18">JCM 14919</strain>
    </source>
</reference>
<keyword evidence="6 13" id="KW-0547">Nucleotide-binding</keyword>
<evidence type="ECO:0000256" key="2">
    <source>
        <dbReference type="ARBA" id="ARBA00008016"/>
    </source>
</evidence>
<keyword evidence="11 13" id="KW-0742">SOS response</keyword>
<comment type="function">
    <text evidence="12 13 14">The RecF protein is involved in DNA metabolism; it is required for DNA replication and normal SOS inducibility. RecF binds preferentially to single-stranded, linear DNA. It also seems to bind ATP.</text>
</comment>
<evidence type="ECO:0000256" key="3">
    <source>
        <dbReference type="ARBA" id="ARBA00020170"/>
    </source>
</evidence>
<gene>
    <name evidence="13 17" type="primary">recF</name>
    <name evidence="17" type="ORF">GCM10009786_21970</name>
</gene>
<evidence type="ECO:0000313" key="17">
    <source>
        <dbReference type="EMBL" id="GAA2189317.1"/>
    </source>
</evidence>
<keyword evidence="5 13" id="KW-0235">DNA replication</keyword>
<evidence type="ECO:0000256" key="12">
    <source>
        <dbReference type="ARBA" id="ARBA00025401"/>
    </source>
</evidence>
<organism evidence="17 18">
    <name type="scientific">Leucobacter alluvii</name>
    <dbReference type="NCBI Taxonomy" id="340321"/>
    <lineage>
        <taxon>Bacteria</taxon>
        <taxon>Bacillati</taxon>
        <taxon>Actinomycetota</taxon>
        <taxon>Actinomycetes</taxon>
        <taxon>Micrococcales</taxon>
        <taxon>Microbacteriaceae</taxon>
        <taxon>Leucobacter</taxon>
    </lineage>
</organism>
<dbReference type="Proteomes" id="UP001501084">
    <property type="component" value="Unassembled WGS sequence"/>
</dbReference>
<evidence type="ECO:0000259" key="16">
    <source>
        <dbReference type="Pfam" id="PF02463"/>
    </source>
</evidence>
<dbReference type="PANTHER" id="PTHR32182">
    <property type="entry name" value="DNA REPLICATION AND REPAIR PROTEIN RECF"/>
    <property type="match status" value="1"/>
</dbReference>
<comment type="subcellular location">
    <subcellularLocation>
        <location evidence="1 13 14">Cytoplasm</location>
    </subcellularLocation>
</comment>
<dbReference type="Pfam" id="PF02463">
    <property type="entry name" value="SMC_N"/>
    <property type="match status" value="1"/>
</dbReference>
<evidence type="ECO:0000256" key="8">
    <source>
        <dbReference type="ARBA" id="ARBA00022840"/>
    </source>
</evidence>
<keyword evidence="18" id="KW-1185">Reference proteome</keyword>
<evidence type="ECO:0000256" key="1">
    <source>
        <dbReference type="ARBA" id="ARBA00004496"/>
    </source>
</evidence>
<keyword evidence="9 13" id="KW-0238">DNA-binding</keyword>
<evidence type="ECO:0000256" key="15">
    <source>
        <dbReference type="SAM" id="MobiDB-lite"/>
    </source>
</evidence>
<dbReference type="PROSITE" id="PS00618">
    <property type="entry name" value="RECF_2"/>
    <property type="match status" value="1"/>
</dbReference>
<evidence type="ECO:0000313" key="18">
    <source>
        <dbReference type="Proteomes" id="UP001501084"/>
    </source>
</evidence>
<dbReference type="NCBIfam" id="TIGR00611">
    <property type="entry name" value="recf"/>
    <property type="match status" value="1"/>
</dbReference>
<protein>
    <recommendedName>
        <fullName evidence="3 13">DNA replication and repair protein RecF</fullName>
    </recommendedName>
</protein>
<dbReference type="Gene3D" id="1.20.1050.90">
    <property type="entry name" value="RecF/RecN/SMC, N-terminal domain"/>
    <property type="match status" value="1"/>
</dbReference>
<dbReference type="HAMAP" id="MF_00365">
    <property type="entry name" value="RecF"/>
    <property type="match status" value="1"/>
</dbReference>
<dbReference type="RefSeq" id="WP_346058345.1">
    <property type="nucleotide sequence ID" value="NZ_BAAAOP010000010.1"/>
</dbReference>
<evidence type="ECO:0000256" key="11">
    <source>
        <dbReference type="ARBA" id="ARBA00023236"/>
    </source>
</evidence>
<feature type="binding site" evidence="13">
    <location>
        <begin position="30"/>
        <end position="37"/>
    </location>
    <ligand>
        <name>ATP</name>
        <dbReference type="ChEBI" id="CHEBI:30616"/>
    </ligand>
</feature>
<evidence type="ECO:0000256" key="4">
    <source>
        <dbReference type="ARBA" id="ARBA00022490"/>
    </source>
</evidence>
<evidence type="ECO:0000256" key="13">
    <source>
        <dbReference type="HAMAP-Rule" id="MF_00365"/>
    </source>
</evidence>
<keyword evidence="8 13" id="KW-0067">ATP-binding</keyword>
<dbReference type="InterPro" id="IPR003395">
    <property type="entry name" value="RecF/RecN/SMC_N"/>
</dbReference>
<proteinExistence type="inferred from homology"/>
<keyword evidence="4 13" id="KW-0963">Cytoplasm</keyword>
<evidence type="ECO:0000256" key="5">
    <source>
        <dbReference type="ARBA" id="ARBA00022705"/>
    </source>
</evidence>
<dbReference type="InterPro" id="IPR001238">
    <property type="entry name" value="DNA-binding_RecF"/>
</dbReference>
<evidence type="ECO:0000256" key="7">
    <source>
        <dbReference type="ARBA" id="ARBA00022763"/>
    </source>
</evidence>
<comment type="caution">
    <text evidence="17">The sequence shown here is derived from an EMBL/GenBank/DDBJ whole genome shotgun (WGS) entry which is preliminary data.</text>
</comment>
<dbReference type="PANTHER" id="PTHR32182:SF0">
    <property type="entry name" value="DNA REPLICATION AND REPAIR PROTEIN RECF"/>
    <property type="match status" value="1"/>
</dbReference>
<feature type="compositionally biased region" description="Low complexity" evidence="15">
    <location>
        <begin position="394"/>
        <end position="407"/>
    </location>
</feature>
<feature type="domain" description="RecF/RecN/SMC N-terminal" evidence="16">
    <location>
        <begin position="3"/>
        <end position="363"/>
    </location>
</feature>
<evidence type="ECO:0000256" key="14">
    <source>
        <dbReference type="RuleBase" id="RU000578"/>
    </source>
</evidence>
<dbReference type="Gene3D" id="3.40.50.300">
    <property type="entry name" value="P-loop containing nucleotide triphosphate hydrolases"/>
    <property type="match status" value="1"/>
</dbReference>
<dbReference type="PROSITE" id="PS00617">
    <property type="entry name" value="RECF_1"/>
    <property type="match status" value="1"/>
</dbReference>
<comment type="similarity">
    <text evidence="2 13 14">Belongs to the RecF family.</text>
</comment>
<feature type="region of interest" description="Disordered" evidence="15">
    <location>
        <begin position="384"/>
        <end position="434"/>
    </location>
</feature>